<proteinExistence type="predicted"/>
<reference evidence="1" key="1">
    <citation type="journal article" date="2015" name="Nature">
        <title>Complex archaea that bridge the gap between prokaryotes and eukaryotes.</title>
        <authorList>
            <person name="Spang A."/>
            <person name="Saw J.H."/>
            <person name="Jorgensen S.L."/>
            <person name="Zaremba-Niedzwiedzka K."/>
            <person name="Martijn J."/>
            <person name="Lind A.E."/>
            <person name="van Eijk R."/>
            <person name="Schleper C."/>
            <person name="Guy L."/>
            <person name="Ettema T.J."/>
        </authorList>
    </citation>
    <scope>NUCLEOTIDE SEQUENCE</scope>
</reference>
<accession>A0A0F9VNW4</accession>
<comment type="caution">
    <text evidence="1">The sequence shown here is derived from an EMBL/GenBank/DDBJ whole genome shotgun (WGS) entry which is preliminary data.</text>
</comment>
<evidence type="ECO:0000313" key="1">
    <source>
        <dbReference type="EMBL" id="KKN67478.1"/>
    </source>
</evidence>
<gene>
    <name evidence="1" type="ORF">LCGC14_0460750</name>
</gene>
<dbReference type="AlphaFoldDB" id="A0A0F9VNW4"/>
<name>A0A0F9VNW4_9ZZZZ</name>
<protein>
    <submittedName>
        <fullName evidence="1">Uncharacterized protein</fullName>
    </submittedName>
</protein>
<organism evidence="1">
    <name type="scientific">marine sediment metagenome</name>
    <dbReference type="NCBI Taxonomy" id="412755"/>
    <lineage>
        <taxon>unclassified sequences</taxon>
        <taxon>metagenomes</taxon>
        <taxon>ecological metagenomes</taxon>
    </lineage>
</organism>
<dbReference type="EMBL" id="LAZR01000473">
    <property type="protein sequence ID" value="KKN67478.1"/>
    <property type="molecule type" value="Genomic_DNA"/>
</dbReference>
<sequence>MQHIAKFMRRTKDIKPYNDPKSGFTRVVSSGSEDARLAIYENYKIHKVCGPFRHPKFSVPIYVYFCEDL</sequence>